<sequence length="145" mass="16102">MPKMQRTEGKKELAVGKGKEKAGGKTTDLEGPREKILAVRATAPKTVSRRGKAIFRALKAEVETMLVLLSHLASGSFVECQGLIVNKRWKTAEGAMAANTRVLPTVSLGHFEDLMTFVYGFWLLLFKCWRSIGGPVTRLWFLPHC</sequence>
<keyword evidence="3" id="KW-1185">Reference proteome</keyword>
<gene>
    <name evidence="2" type="ORF">LACBIDRAFT_334523</name>
</gene>
<proteinExistence type="predicted"/>
<organism evidence="3">
    <name type="scientific">Laccaria bicolor (strain S238N-H82 / ATCC MYA-4686)</name>
    <name type="common">Bicoloured deceiver</name>
    <name type="synonym">Laccaria laccata var. bicolor</name>
    <dbReference type="NCBI Taxonomy" id="486041"/>
    <lineage>
        <taxon>Eukaryota</taxon>
        <taxon>Fungi</taxon>
        <taxon>Dikarya</taxon>
        <taxon>Basidiomycota</taxon>
        <taxon>Agaricomycotina</taxon>
        <taxon>Agaricomycetes</taxon>
        <taxon>Agaricomycetidae</taxon>
        <taxon>Agaricales</taxon>
        <taxon>Agaricineae</taxon>
        <taxon>Hydnangiaceae</taxon>
        <taxon>Laccaria</taxon>
    </lineage>
</organism>
<dbReference type="EMBL" id="DS547155">
    <property type="protein sequence ID" value="EDR00005.1"/>
    <property type="molecule type" value="Genomic_DNA"/>
</dbReference>
<name>B0DZF2_LACBS</name>
<accession>B0DZF2</accession>
<dbReference type="Proteomes" id="UP000001194">
    <property type="component" value="Unassembled WGS sequence"/>
</dbReference>
<dbReference type="KEGG" id="lbc:LACBIDRAFT_334523"/>
<dbReference type="InParanoid" id="B0DZF2"/>
<evidence type="ECO:0000313" key="2">
    <source>
        <dbReference type="EMBL" id="EDR00005.1"/>
    </source>
</evidence>
<dbReference type="HOGENOM" id="CLU_1787178_0_0_1"/>
<dbReference type="RefSeq" id="XP_001889314.1">
    <property type="nucleotide sequence ID" value="XM_001889279.1"/>
</dbReference>
<dbReference type="AlphaFoldDB" id="B0DZF2"/>
<dbReference type="GeneID" id="6084995"/>
<evidence type="ECO:0000313" key="3">
    <source>
        <dbReference type="Proteomes" id="UP000001194"/>
    </source>
</evidence>
<protein>
    <submittedName>
        <fullName evidence="2">Predicted protein</fullName>
    </submittedName>
</protein>
<feature type="region of interest" description="Disordered" evidence="1">
    <location>
        <begin position="1"/>
        <end position="28"/>
    </location>
</feature>
<reference evidence="2 3" key="1">
    <citation type="journal article" date="2008" name="Nature">
        <title>The genome of Laccaria bicolor provides insights into mycorrhizal symbiosis.</title>
        <authorList>
            <person name="Martin F."/>
            <person name="Aerts A."/>
            <person name="Ahren D."/>
            <person name="Brun A."/>
            <person name="Danchin E.G.J."/>
            <person name="Duchaussoy F."/>
            <person name="Gibon J."/>
            <person name="Kohler A."/>
            <person name="Lindquist E."/>
            <person name="Pereda V."/>
            <person name="Salamov A."/>
            <person name="Shapiro H.J."/>
            <person name="Wuyts J."/>
            <person name="Blaudez D."/>
            <person name="Buee M."/>
            <person name="Brokstein P."/>
            <person name="Canbaeck B."/>
            <person name="Cohen D."/>
            <person name="Courty P.E."/>
            <person name="Coutinho P.M."/>
            <person name="Delaruelle C."/>
            <person name="Detter J.C."/>
            <person name="Deveau A."/>
            <person name="DiFazio S."/>
            <person name="Duplessis S."/>
            <person name="Fraissinet-Tachet L."/>
            <person name="Lucic E."/>
            <person name="Frey-Klett P."/>
            <person name="Fourrey C."/>
            <person name="Feussner I."/>
            <person name="Gay G."/>
            <person name="Grimwood J."/>
            <person name="Hoegger P.J."/>
            <person name="Jain P."/>
            <person name="Kilaru S."/>
            <person name="Labbe J."/>
            <person name="Lin Y.C."/>
            <person name="Legue V."/>
            <person name="Le Tacon F."/>
            <person name="Marmeisse R."/>
            <person name="Melayah D."/>
            <person name="Montanini B."/>
            <person name="Muratet M."/>
            <person name="Nehls U."/>
            <person name="Niculita-Hirzel H."/>
            <person name="Oudot-Le Secq M.P."/>
            <person name="Peter M."/>
            <person name="Quesneville H."/>
            <person name="Rajashekar B."/>
            <person name="Reich M."/>
            <person name="Rouhier N."/>
            <person name="Schmutz J."/>
            <person name="Yin T."/>
            <person name="Chalot M."/>
            <person name="Henrissat B."/>
            <person name="Kuees U."/>
            <person name="Lucas S."/>
            <person name="Van de Peer Y."/>
            <person name="Podila G.K."/>
            <person name="Polle A."/>
            <person name="Pukkila P.J."/>
            <person name="Richardson P.M."/>
            <person name="Rouze P."/>
            <person name="Sanders I.R."/>
            <person name="Stajich J.E."/>
            <person name="Tunlid A."/>
            <person name="Tuskan G."/>
            <person name="Grigoriev I.V."/>
        </authorList>
    </citation>
    <scope>NUCLEOTIDE SEQUENCE [LARGE SCALE GENOMIC DNA]</scope>
    <source>
        <strain evidence="3">S238N-H82 / ATCC MYA-4686</strain>
    </source>
</reference>
<evidence type="ECO:0000256" key="1">
    <source>
        <dbReference type="SAM" id="MobiDB-lite"/>
    </source>
</evidence>